<proteinExistence type="predicted"/>
<sequence length="81" mass="9453">MNLHFLTFEGVGYAAEPDWLMDGLPAWVNLDLEPKYFPMEYSDIPRQRVFNFRIQIFDVARKREVCVGGVVPQETFTVIVE</sequence>
<comment type="caution">
    <text evidence="1">The sequence shown here is derived from an EMBL/GenBank/DDBJ whole genome shotgun (WGS) entry which is preliminary data.</text>
</comment>
<organism evidence="1 2">
    <name type="scientific">Araneus ventricosus</name>
    <name type="common">Orbweaver spider</name>
    <name type="synonym">Epeira ventricosa</name>
    <dbReference type="NCBI Taxonomy" id="182803"/>
    <lineage>
        <taxon>Eukaryota</taxon>
        <taxon>Metazoa</taxon>
        <taxon>Ecdysozoa</taxon>
        <taxon>Arthropoda</taxon>
        <taxon>Chelicerata</taxon>
        <taxon>Arachnida</taxon>
        <taxon>Araneae</taxon>
        <taxon>Araneomorphae</taxon>
        <taxon>Entelegynae</taxon>
        <taxon>Araneoidea</taxon>
        <taxon>Araneidae</taxon>
        <taxon>Araneus</taxon>
    </lineage>
</organism>
<evidence type="ECO:0000313" key="2">
    <source>
        <dbReference type="Proteomes" id="UP000499080"/>
    </source>
</evidence>
<reference evidence="1 2" key="1">
    <citation type="journal article" date="2019" name="Sci. Rep.">
        <title>Orb-weaving spider Araneus ventricosus genome elucidates the spidroin gene catalogue.</title>
        <authorList>
            <person name="Kono N."/>
            <person name="Nakamura H."/>
            <person name="Ohtoshi R."/>
            <person name="Moran D.A.P."/>
            <person name="Shinohara A."/>
            <person name="Yoshida Y."/>
            <person name="Fujiwara M."/>
            <person name="Mori M."/>
            <person name="Tomita M."/>
            <person name="Arakawa K."/>
        </authorList>
    </citation>
    <scope>NUCLEOTIDE SEQUENCE [LARGE SCALE GENOMIC DNA]</scope>
</reference>
<dbReference type="EMBL" id="BGPR01024354">
    <property type="protein sequence ID" value="GBN92391.1"/>
    <property type="molecule type" value="Genomic_DNA"/>
</dbReference>
<protein>
    <submittedName>
        <fullName evidence="1">Uncharacterized protein</fullName>
    </submittedName>
</protein>
<dbReference type="AlphaFoldDB" id="A0A4Y2SWQ4"/>
<dbReference type="Proteomes" id="UP000499080">
    <property type="component" value="Unassembled WGS sequence"/>
</dbReference>
<evidence type="ECO:0000313" key="1">
    <source>
        <dbReference type="EMBL" id="GBN92391.1"/>
    </source>
</evidence>
<gene>
    <name evidence="1" type="ORF">AVEN_47650_1</name>
</gene>
<keyword evidence="2" id="KW-1185">Reference proteome</keyword>
<accession>A0A4Y2SWQ4</accession>
<name>A0A4Y2SWQ4_ARAVE</name>